<evidence type="ECO:0000256" key="6">
    <source>
        <dbReference type="SAM" id="MobiDB-lite"/>
    </source>
</evidence>
<feature type="transmembrane region" description="Helical" evidence="7">
    <location>
        <begin position="260"/>
        <end position="293"/>
    </location>
</feature>
<organism evidence="8">
    <name type="scientific">bioreactor metagenome</name>
    <dbReference type="NCBI Taxonomy" id="1076179"/>
    <lineage>
        <taxon>unclassified sequences</taxon>
        <taxon>metagenomes</taxon>
        <taxon>ecological metagenomes</taxon>
    </lineage>
</organism>
<name>A0A644Y0D2_9ZZZZ</name>
<dbReference type="GO" id="GO:0005886">
    <property type="term" value="C:plasma membrane"/>
    <property type="evidence" value="ECO:0007669"/>
    <property type="project" value="UniProtKB-SubCell"/>
</dbReference>
<feature type="transmembrane region" description="Helical" evidence="7">
    <location>
        <begin position="20"/>
        <end position="41"/>
    </location>
</feature>
<proteinExistence type="predicted"/>
<comment type="subcellular location">
    <subcellularLocation>
        <location evidence="1">Cell membrane</location>
        <topology evidence="1">Multi-pass membrane protein</topology>
    </subcellularLocation>
</comment>
<evidence type="ECO:0000256" key="2">
    <source>
        <dbReference type="ARBA" id="ARBA00022475"/>
    </source>
</evidence>
<evidence type="ECO:0000256" key="7">
    <source>
        <dbReference type="SAM" id="Phobius"/>
    </source>
</evidence>
<dbReference type="EMBL" id="VSSQ01003706">
    <property type="protein sequence ID" value="MPM21966.1"/>
    <property type="molecule type" value="Genomic_DNA"/>
</dbReference>
<reference evidence="8" key="1">
    <citation type="submission" date="2019-08" db="EMBL/GenBank/DDBJ databases">
        <authorList>
            <person name="Kucharzyk K."/>
            <person name="Murdoch R.W."/>
            <person name="Higgins S."/>
            <person name="Loffler F."/>
        </authorList>
    </citation>
    <scope>NUCLEOTIDE SEQUENCE</scope>
</reference>
<sequence>MKSTKISKVREKKGMNWQKLLAPLALVIVYVFFALFGRNFFSYTTLVNILDSSYYIGFIAIGVTFVIITGGIDLSCGTVMMAATIIGGTAYKTWGWPMWLSLLLILVVSTGFGLFNGILVSRLKLPPFIATLGTMMISLGTGSIVSNVRSATFPARGAADSWFKGIFKFIAPNNASYPTGALVLFGTAFIAYIILTRTKMGRYIFAVGSNKEAARLSGVDVAKWEMMAYVISGFLAGIGGIAFAAVYTTVMPAQGQGFELYAIAGAVIGGTSLSGGAGSVLGTMIGVYIMSVLRAGLPSMNLQAQYQTFFTGVVVLSAVLLDIYRTKKSTEVHILSAPERYRQETLLKLNQLKAEEAKADDKGKLALKAQEDSLKQEMAKEYRRLKREEKQQKTSLRTQKKRFEQTQS</sequence>
<feature type="transmembrane region" description="Helical" evidence="7">
    <location>
        <begin position="125"/>
        <end position="146"/>
    </location>
</feature>
<accession>A0A644Y0D2</accession>
<dbReference type="AlphaFoldDB" id="A0A644Y0D2"/>
<evidence type="ECO:0000256" key="3">
    <source>
        <dbReference type="ARBA" id="ARBA00022692"/>
    </source>
</evidence>
<feature type="transmembrane region" description="Helical" evidence="7">
    <location>
        <begin position="53"/>
        <end position="86"/>
    </location>
</feature>
<dbReference type="InterPro" id="IPR001851">
    <property type="entry name" value="ABC_transp_permease"/>
</dbReference>
<dbReference type="GO" id="GO:0022857">
    <property type="term" value="F:transmembrane transporter activity"/>
    <property type="evidence" value="ECO:0007669"/>
    <property type="project" value="InterPro"/>
</dbReference>
<keyword evidence="4 7" id="KW-1133">Transmembrane helix</keyword>
<feature type="transmembrane region" description="Helical" evidence="7">
    <location>
        <begin position="98"/>
        <end position="119"/>
    </location>
</feature>
<keyword evidence="5 7" id="KW-0472">Membrane</keyword>
<feature type="region of interest" description="Disordered" evidence="6">
    <location>
        <begin position="378"/>
        <end position="408"/>
    </location>
</feature>
<evidence type="ECO:0000313" key="8">
    <source>
        <dbReference type="EMBL" id="MPM21966.1"/>
    </source>
</evidence>
<evidence type="ECO:0000256" key="5">
    <source>
        <dbReference type="ARBA" id="ARBA00023136"/>
    </source>
</evidence>
<dbReference type="PANTHER" id="PTHR32196">
    <property type="entry name" value="ABC TRANSPORTER PERMEASE PROTEIN YPHD-RELATED-RELATED"/>
    <property type="match status" value="1"/>
</dbReference>
<comment type="caution">
    <text evidence="8">The sequence shown here is derived from an EMBL/GenBank/DDBJ whole genome shotgun (WGS) entry which is preliminary data.</text>
</comment>
<evidence type="ECO:0008006" key="9">
    <source>
        <dbReference type="Google" id="ProtNLM"/>
    </source>
</evidence>
<evidence type="ECO:0000256" key="1">
    <source>
        <dbReference type="ARBA" id="ARBA00004651"/>
    </source>
</evidence>
<feature type="transmembrane region" description="Helical" evidence="7">
    <location>
        <begin position="305"/>
        <end position="324"/>
    </location>
</feature>
<feature type="transmembrane region" description="Helical" evidence="7">
    <location>
        <begin position="226"/>
        <end position="248"/>
    </location>
</feature>
<keyword evidence="3 7" id="KW-0812">Transmembrane</keyword>
<feature type="compositionally biased region" description="Basic and acidic residues" evidence="6">
    <location>
        <begin position="378"/>
        <end position="392"/>
    </location>
</feature>
<dbReference type="PANTHER" id="PTHR32196:SF72">
    <property type="entry name" value="RIBOSE IMPORT PERMEASE PROTEIN RBSC"/>
    <property type="match status" value="1"/>
</dbReference>
<gene>
    <name evidence="8" type="ORF">SDC9_68416</name>
</gene>
<evidence type="ECO:0000256" key="4">
    <source>
        <dbReference type="ARBA" id="ARBA00022989"/>
    </source>
</evidence>
<keyword evidence="2" id="KW-1003">Cell membrane</keyword>
<protein>
    <recommendedName>
        <fullName evidence="9">Ribose import permease protein RbsC</fullName>
    </recommendedName>
</protein>
<dbReference type="Pfam" id="PF02653">
    <property type="entry name" value="BPD_transp_2"/>
    <property type="match status" value="1"/>
</dbReference>
<feature type="transmembrane region" description="Helical" evidence="7">
    <location>
        <begin position="175"/>
        <end position="195"/>
    </location>
</feature>
<dbReference type="CDD" id="cd06579">
    <property type="entry name" value="TM_PBP1_transp_AraH_like"/>
    <property type="match status" value="1"/>
</dbReference>